<comment type="caution">
    <text evidence="3">The sequence shown here is derived from an EMBL/GenBank/DDBJ whole genome shotgun (WGS) entry which is preliminary data.</text>
</comment>
<proteinExistence type="predicted"/>
<evidence type="ECO:0000313" key="4">
    <source>
        <dbReference type="Proteomes" id="UP001642502"/>
    </source>
</evidence>
<organism evidence="3 4">
    <name type="scientific">Sporothrix epigloea</name>
    <dbReference type="NCBI Taxonomy" id="1892477"/>
    <lineage>
        <taxon>Eukaryota</taxon>
        <taxon>Fungi</taxon>
        <taxon>Dikarya</taxon>
        <taxon>Ascomycota</taxon>
        <taxon>Pezizomycotina</taxon>
        <taxon>Sordariomycetes</taxon>
        <taxon>Sordariomycetidae</taxon>
        <taxon>Ophiostomatales</taxon>
        <taxon>Ophiostomataceae</taxon>
        <taxon>Sporothrix</taxon>
    </lineage>
</organism>
<feature type="region of interest" description="Disordered" evidence="1">
    <location>
        <begin position="338"/>
        <end position="389"/>
    </location>
</feature>
<feature type="compositionally biased region" description="Polar residues" evidence="1">
    <location>
        <begin position="370"/>
        <end position="386"/>
    </location>
</feature>
<protein>
    <recommendedName>
        <fullName evidence="2">BZIP domain-containing protein</fullName>
    </recommendedName>
</protein>
<feature type="compositionally biased region" description="Low complexity" evidence="1">
    <location>
        <begin position="353"/>
        <end position="369"/>
    </location>
</feature>
<sequence length="794" mass="85318">MGPNSSSRSDDHPGASSDVSKPSRGVAGTSKPARVSKTKTPDGANSDHRKQQNRIASRNYREKRKHKLDLLKQILDDPSAEDGRLSAATSITIPSQLPASTAHADNVDDTLFDSLTGSLAAMTDLPPLVADLPTINTTLPQLSAPTSTATAPSYAAAADELPMEDSFAAWAALNLPSAMAANSLGKDATAAAPASSTVGLYTNMPTLQPWSIPLADCQPSPFSSHLSPLFPTAYAQSSPATSADTSTASARPHTLSNLGVTEAFGIDDSFEPVNEMDRMDGNDGTHSNGVAADWYSDDANSASCYTNNFQAIQMQGTGIPSEQTVQSDLLLPIVFASPKNGRQQQSRPMTATLPSRPSPRLNLLPLASPTNVTNGAGQESQKQSSPKYKPVARSMVQYIRKLSPHQKRLILQALLDDDGGVGGHTNGRFSDSGHDRIEAIDISGGGSDNNNEDSAKRQDSLISRREDRRRQVVARWNSYRWAGEAAEIEAAHHNGSSASSTYSTASSSSDAAEVASYANIAVSGLGGPSPQARSWTGPQLPYSSSLSILTLQCRRMGFRAALLSNCLACGLADPDAMFDESCNEECAEAQSPFALRNDEARAVVLQGVGQIATAVATVRRNLACSGKMPPHDLQPVDAQILVAHHPYLDVIPFRDFRARALALLAVMEADEKVAAAVSDSLRRSGMDTELTCVLDEDELCYDMNVADGLVCWGSQVGNAGASLSAQAKRGSDSARDMRSCQPWDMRSWEPQVWFLKKYWFLVGGWDDEMWRNCRWWHSMRGDDLDYSVFALPEY</sequence>
<feature type="region of interest" description="Disordered" evidence="1">
    <location>
        <begin position="1"/>
        <end position="63"/>
    </location>
</feature>
<gene>
    <name evidence="3" type="ORF">SEPCBS119000_002448</name>
</gene>
<dbReference type="PROSITE" id="PS00036">
    <property type="entry name" value="BZIP_BASIC"/>
    <property type="match status" value="1"/>
</dbReference>
<reference evidence="3 4" key="1">
    <citation type="submission" date="2024-01" db="EMBL/GenBank/DDBJ databases">
        <authorList>
            <person name="Allen C."/>
            <person name="Tagirdzhanova G."/>
        </authorList>
    </citation>
    <scope>NUCLEOTIDE SEQUENCE [LARGE SCALE GENOMIC DNA]</scope>
    <source>
        <strain evidence="3 4">CBS 119000</strain>
    </source>
</reference>
<dbReference type="InterPro" id="IPR004827">
    <property type="entry name" value="bZIP"/>
</dbReference>
<feature type="compositionally biased region" description="Polar residues" evidence="1">
    <location>
        <begin position="340"/>
        <end position="349"/>
    </location>
</feature>
<dbReference type="InterPro" id="IPR021833">
    <property type="entry name" value="DUF3425"/>
</dbReference>
<feature type="compositionally biased region" description="Basic and acidic residues" evidence="1">
    <location>
        <begin position="453"/>
        <end position="467"/>
    </location>
</feature>
<feature type="domain" description="BZIP" evidence="2">
    <location>
        <begin position="49"/>
        <end position="63"/>
    </location>
</feature>
<dbReference type="Pfam" id="PF11905">
    <property type="entry name" value="DUF3425"/>
    <property type="match status" value="1"/>
</dbReference>
<dbReference type="PANTHER" id="PTHR38116:SF5">
    <property type="entry name" value="BZIP DOMAIN-CONTAINING PROTEIN"/>
    <property type="match status" value="1"/>
</dbReference>
<evidence type="ECO:0000313" key="3">
    <source>
        <dbReference type="EMBL" id="CAK7267245.1"/>
    </source>
</evidence>
<dbReference type="EMBL" id="CAWUON010000025">
    <property type="protein sequence ID" value="CAK7267245.1"/>
    <property type="molecule type" value="Genomic_DNA"/>
</dbReference>
<feature type="region of interest" description="Disordered" evidence="1">
    <location>
        <begin position="234"/>
        <end position="254"/>
    </location>
</feature>
<feature type="region of interest" description="Disordered" evidence="1">
    <location>
        <begin position="425"/>
        <end position="467"/>
    </location>
</feature>
<dbReference type="PANTHER" id="PTHR38116">
    <property type="entry name" value="CHROMOSOME 7, WHOLE GENOME SHOTGUN SEQUENCE"/>
    <property type="match status" value="1"/>
</dbReference>
<keyword evidence="4" id="KW-1185">Reference proteome</keyword>
<feature type="compositionally biased region" description="Low complexity" evidence="1">
    <location>
        <begin position="234"/>
        <end position="250"/>
    </location>
</feature>
<name>A0ABP0DG81_9PEZI</name>
<evidence type="ECO:0000259" key="2">
    <source>
        <dbReference type="PROSITE" id="PS00036"/>
    </source>
</evidence>
<dbReference type="CDD" id="cd14688">
    <property type="entry name" value="bZIP_YAP"/>
    <property type="match status" value="1"/>
</dbReference>
<dbReference type="Proteomes" id="UP001642502">
    <property type="component" value="Unassembled WGS sequence"/>
</dbReference>
<accession>A0ABP0DG81</accession>
<evidence type="ECO:0000256" key="1">
    <source>
        <dbReference type="SAM" id="MobiDB-lite"/>
    </source>
</evidence>